<evidence type="ECO:0008006" key="5">
    <source>
        <dbReference type="Google" id="ProtNLM"/>
    </source>
</evidence>
<dbReference type="CDD" id="cd05829">
    <property type="entry name" value="Sortase_F"/>
    <property type="match status" value="1"/>
</dbReference>
<keyword evidence="2" id="KW-0472">Membrane</keyword>
<gene>
    <name evidence="3" type="ORF">A2415_02285</name>
</gene>
<reference evidence="3 4" key="1">
    <citation type="journal article" date="2016" name="Nat. Commun.">
        <title>Thousands of microbial genomes shed light on interconnected biogeochemical processes in an aquifer system.</title>
        <authorList>
            <person name="Anantharaman K."/>
            <person name="Brown C.T."/>
            <person name="Hug L.A."/>
            <person name="Sharon I."/>
            <person name="Castelle C.J."/>
            <person name="Probst A.J."/>
            <person name="Thomas B.C."/>
            <person name="Singh A."/>
            <person name="Wilkins M.J."/>
            <person name="Karaoz U."/>
            <person name="Brodie E.L."/>
            <person name="Williams K.H."/>
            <person name="Hubbard S.S."/>
            <person name="Banfield J.F."/>
        </authorList>
    </citation>
    <scope>NUCLEOTIDE SEQUENCE [LARGE SCALE GENOMIC DNA]</scope>
</reference>
<organism evidence="3 4">
    <name type="scientific">candidate division WWE3 bacterium RIFOXYC1_FULL_39_7</name>
    <dbReference type="NCBI Taxonomy" id="1802643"/>
    <lineage>
        <taxon>Bacteria</taxon>
        <taxon>Katanobacteria</taxon>
    </lineage>
</organism>
<dbReference type="Pfam" id="PF04203">
    <property type="entry name" value="Sortase"/>
    <property type="match status" value="1"/>
</dbReference>
<keyword evidence="2" id="KW-0812">Transmembrane</keyword>
<evidence type="ECO:0000313" key="3">
    <source>
        <dbReference type="EMBL" id="OGC68656.1"/>
    </source>
</evidence>
<dbReference type="InterPro" id="IPR023365">
    <property type="entry name" value="Sortase_dom-sf"/>
</dbReference>
<dbReference type="SUPFAM" id="SSF63817">
    <property type="entry name" value="Sortase"/>
    <property type="match status" value="1"/>
</dbReference>
<keyword evidence="2" id="KW-1133">Transmembrane helix</keyword>
<protein>
    <recommendedName>
        <fullName evidence="5">Sortase</fullName>
    </recommendedName>
</protein>
<evidence type="ECO:0000256" key="2">
    <source>
        <dbReference type="SAM" id="Phobius"/>
    </source>
</evidence>
<keyword evidence="1" id="KW-0378">Hydrolase</keyword>
<evidence type="ECO:0000256" key="1">
    <source>
        <dbReference type="ARBA" id="ARBA00022801"/>
    </source>
</evidence>
<evidence type="ECO:0000313" key="4">
    <source>
        <dbReference type="Proteomes" id="UP000179113"/>
    </source>
</evidence>
<sequence length="239" mass="26953">MNLKYRIQYNLEQLILDKRVGLGIAILSPIIFLISGFYLSGYSRVVGVDNNFNDIANYIKSASAGDETTESDISVVNDKSAFAEALEPIFTEPKRLFTEDKKLDVELIMVGVDESGMLLSPVNWNEGGWYEQGAKPGQTGNMIINAHYDTNFGQPAAFWELKNVKVDDKLTVLDRYEKSYTYIVKDSFYVDINDPTRLQIFENEENSSTMTLITCGGIWLPGQSTYNKRLVVKAELLTK</sequence>
<name>A0A1F4WH13_UNCKA</name>
<comment type="caution">
    <text evidence="3">The sequence shown here is derived from an EMBL/GenBank/DDBJ whole genome shotgun (WGS) entry which is preliminary data.</text>
</comment>
<dbReference type="GO" id="GO:0016787">
    <property type="term" value="F:hydrolase activity"/>
    <property type="evidence" value="ECO:0007669"/>
    <property type="project" value="UniProtKB-KW"/>
</dbReference>
<accession>A0A1F4WH13</accession>
<dbReference type="Gene3D" id="2.40.260.10">
    <property type="entry name" value="Sortase"/>
    <property type="match status" value="1"/>
</dbReference>
<feature type="transmembrane region" description="Helical" evidence="2">
    <location>
        <begin position="20"/>
        <end position="39"/>
    </location>
</feature>
<dbReference type="InterPro" id="IPR042001">
    <property type="entry name" value="Sortase_F"/>
</dbReference>
<proteinExistence type="predicted"/>
<dbReference type="AlphaFoldDB" id="A0A1F4WH13"/>
<dbReference type="InterPro" id="IPR005754">
    <property type="entry name" value="Sortase"/>
</dbReference>
<dbReference type="Proteomes" id="UP000179113">
    <property type="component" value="Unassembled WGS sequence"/>
</dbReference>
<dbReference type="EMBL" id="MEWA01000034">
    <property type="protein sequence ID" value="OGC68656.1"/>
    <property type="molecule type" value="Genomic_DNA"/>
</dbReference>